<dbReference type="AlphaFoldDB" id="A0A4R6Z6S6"/>
<dbReference type="PANTHER" id="PTHR43584:SF8">
    <property type="entry name" value="N-ACETYLMURAMATE ALPHA-1-PHOSPHATE URIDYLYLTRANSFERASE"/>
    <property type="match status" value="1"/>
</dbReference>
<dbReference type="CDD" id="cd02523">
    <property type="entry name" value="PC_cytidylyltransferase"/>
    <property type="match status" value="1"/>
</dbReference>
<keyword evidence="6" id="KW-1185">Reference proteome</keyword>
<dbReference type="Pfam" id="PF12804">
    <property type="entry name" value="NTP_transf_3"/>
    <property type="match status" value="1"/>
</dbReference>
<organism evidence="5 6">
    <name type="scientific">Tahibacter aquaticus</name>
    <dbReference type="NCBI Taxonomy" id="520092"/>
    <lineage>
        <taxon>Bacteria</taxon>
        <taxon>Pseudomonadati</taxon>
        <taxon>Pseudomonadota</taxon>
        <taxon>Gammaproteobacteria</taxon>
        <taxon>Lysobacterales</taxon>
        <taxon>Rhodanobacteraceae</taxon>
        <taxon>Tahibacter</taxon>
    </lineage>
</organism>
<dbReference type="EMBL" id="SNZH01000002">
    <property type="protein sequence ID" value="TDR47471.1"/>
    <property type="molecule type" value="Genomic_DNA"/>
</dbReference>
<evidence type="ECO:0000313" key="5">
    <source>
        <dbReference type="EMBL" id="TDR47471.1"/>
    </source>
</evidence>
<evidence type="ECO:0000256" key="1">
    <source>
        <dbReference type="ARBA" id="ARBA00022679"/>
    </source>
</evidence>
<dbReference type="GO" id="GO:0016779">
    <property type="term" value="F:nucleotidyltransferase activity"/>
    <property type="evidence" value="ECO:0007669"/>
    <property type="project" value="UniProtKB-KW"/>
</dbReference>
<dbReference type="SUPFAM" id="SSF53448">
    <property type="entry name" value="Nucleotide-diphospho-sugar transferases"/>
    <property type="match status" value="1"/>
</dbReference>
<dbReference type="InterPro" id="IPR029044">
    <property type="entry name" value="Nucleotide-diphossugar_trans"/>
</dbReference>
<feature type="domain" description="MobA-like NTP transferase" evidence="4">
    <location>
        <begin position="3"/>
        <end position="129"/>
    </location>
</feature>
<comment type="caution">
    <text evidence="5">The sequence shown here is derived from an EMBL/GenBank/DDBJ whole genome shotgun (WGS) entry which is preliminary data.</text>
</comment>
<evidence type="ECO:0000313" key="6">
    <source>
        <dbReference type="Proteomes" id="UP000295293"/>
    </source>
</evidence>
<reference evidence="5 6" key="1">
    <citation type="submission" date="2019-03" db="EMBL/GenBank/DDBJ databases">
        <title>Genomic Encyclopedia of Type Strains, Phase IV (KMG-IV): sequencing the most valuable type-strain genomes for metagenomic binning, comparative biology and taxonomic classification.</title>
        <authorList>
            <person name="Goeker M."/>
        </authorList>
    </citation>
    <scope>NUCLEOTIDE SEQUENCE [LARGE SCALE GENOMIC DNA]</scope>
    <source>
        <strain evidence="5 6">DSM 21667</strain>
    </source>
</reference>
<dbReference type="Proteomes" id="UP000295293">
    <property type="component" value="Unassembled WGS sequence"/>
</dbReference>
<protein>
    <submittedName>
        <fullName evidence="5">Choline kinase</fullName>
    </submittedName>
</protein>
<evidence type="ECO:0000256" key="3">
    <source>
        <dbReference type="ARBA" id="ARBA00022842"/>
    </source>
</evidence>
<dbReference type="RefSeq" id="WP_133817192.1">
    <property type="nucleotide sequence ID" value="NZ_SNZH01000002.1"/>
</dbReference>
<keyword evidence="5" id="KW-0418">Kinase</keyword>
<dbReference type="OrthoDB" id="9788272at2"/>
<gene>
    <name evidence="5" type="ORF">DFR29_102131</name>
</gene>
<sequence>MHAVVLAAGCGSRMGRLTRRRPKALLRLAGHSLLDWQLAALQAAGISQVSVVAGHAAPLLRWPTQVKCVVNTDWAGSGPIASLRCARPETLGTVLLVYGDGVFHPALAQALRDSSADIAITVDRRWQELWALRFADVLADAESLRRRDGWLTEIGARADSAAAIEAQFTGLVRFSAQGWQQVQQLLVQLEPQQQRRLDTTGLLALLLASGIPIATIDVDGRWCEVDSARDLALYRLLARRSPGWSHDWRWDVPGA</sequence>
<keyword evidence="3" id="KW-0460">Magnesium</keyword>
<keyword evidence="2" id="KW-0548">Nucleotidyltransferase</keyword>
<dbReference type="InterPro" id="IPR025877">
    <property type="entry name" value="MobA-like_NTP_Trfase"/>
</dbReference>
<evidence type="ECO:0000259" key="4">
    <source>
        <dbReference type="Pfam" id="PF12804"/>
    </source>
</evidence>
<name>A0A4R6Z6S6_9GAMM</name>
<evidence type="ECO:0000256" key="2">
    <source>
        <dbReference type="ARBA" id="ARBA00022695"/>
    </source>
</evidence>
<dbReference type="GO" id="GO:0016301">
    <property type="term" value="F:kinase activity"/>
    <property type="evidence" value="ECO:0007669"/>
    <property type="project" value="UniProtKB-KW"/>
</dbReference>
<dbReference type="PANTHER" id="PTHR43584">
    <property type="entry name" value="NUCLEOTIDYL TRANSFERASE"/>
    <property type="match status" value="1"/>
</dbReference>
<accession>A0A4R6Z6S6</accession>
<dbReference type="InterPro" id="IPR050065">
    <property type="entry name" value="GlmU-like"/>
</dbReference>
<keyword evidence="1" id="KW-0808">Transferase</keyword>
<proteinExistence type="predicted"/>
<dbReference type="Gene3D" id="3.90.550.10">
    <property type="entry name" value="Spore Coat Polysaccharide Biosynthesis Protein SpsA, Chain A"/>
    <property type="match status" value="1"/>
</dbReference>